<feature type="chain" id="PRO_5010702394" description="DUF3298 domain-containing protein" evidence="1">
    <location>
        <begin position="20"/>
        <end position="353"/>
    </location>
</feature>
<dbReference type="OrthoDB" id="594879at2"/>
<feature type="domain" description="DUF3298" evidence="2">
    <location>
        <begin position="261"/>
        <end position="341"/>
    </location>
</feature>
<feature type="signal peptide" evidence="1">
    <location>
        <begin position="1"/>
        <end position="19"/>
    </location>
</feature>
<evidence type="ECO:0000313" key="5">
    <source>
        <dbReference type="Proteomes" id="UP000192393"/>
    </source>
</evidence>
<evidence type="ECO:0008006" key="6">
    <source>
        <dbReference type="Google" id="ProtNLM"/>
    </source>
</evidence>
<evidence type="ECO:0000259" key="2">
    <source>
        <dbReference type="Pfam" id="PF11738"/>
    </source>
</evidence>
<dbReference type="Gene3D" id="3.90.640.20">
    <property type="entry name" value="Heat-shock cognate protein, ATPase"/>
    <property type="match status" value="1"/>
</dbReference>
<accession>A0A1W2BPH4</accession>
<evidence type="ECO:0000256" key="1">
    <source>
        <dbReference type="SAM" id="SignalP"/>
    </source>
</evidence>
<keyword evidence="5" id="KW-1185">Reference proteome</keyword>
<dbReference type="RefSeq" id="WP_084017715.1">
    <property type="nucleotide sequence ID" value="NZ_FWXS01000007.1"/>
</dbReference>
<dbReference type="Pfam" id="PF13739">
    <property type="entry name" value="PdaC"/>
    <property type="match status" value="1"/>
</dbReference>
<dbReference type="Gene3D" id="3.30.565.40">
    <property type="entry name" value="Fervidobacterium nodosum Rt17-B1 like"/>
    <property type="match status" value="1"/>
</dbReference>
<dbReference type="Proteomes" id="UP000192393">
    <property type="component" value="Unassembled WGS sequence"/>
</dbReference>
<evidence type="ECO:0000313" key="4">
    <source>
        <dbReference type="EMBL" id="SMC74869.1"/>
    </source>
</evidence>
<keyword evidence="1" id="KW-0732">Signal</keyword>
<dbReference type="InterPro" id="IPR021729">
    <property type="entry name" value="DUF3298"/>
</dbReference>
<dbReference type="AlphaFoldDB" id="A0A1W2BPH4"/>
<protein>
    <recommendedName>
        <fullName evidence="6">DUF3298 domain-containing protein</fullName>
    </recommendedName>
</protein>
<sequence length="353" mass="41790">MKFLYFSFFCLILSIHSFAQKDDYLILEGKIGEFPVSMELTIGKWPEQEEKFYNGNYYYHSQEIPIDLYQADSIKGELNLTNWEDENAQEFFKGKFTNGIYKGIWTKGNKSIPFELKKVSAKYHTEIVHFQNSKVVPVGSNAGTYEYDWYLPKDLKIQRELVWKIDSTYTDFHSYTKNSLASFEEDYTNEIKEYQKDSDDDSHSFMMNYAFHEGFSPVVNSKNYLVMRYSLYQYTGGAHGMSHEIYFTYNKKTQKWMEISDVLNEKYVIQINMVVDKALRKEHNIQGGIPLQDSENSIFISDEITYSKNFTLSKNGITFHYGLYELTPYAYGYFSQFVPYEELKMYLNQDFKY</sequence>
<dbReference type="InterPro" id="IPR025303">
    <property type="entry name" value="PdaC"/>
</dbReference>
<proteinExistence type="predicted"/>
<reference evidence="4 5" key="1">
    <citation type="submission" date="2017-04" db="EMBL/GenBank/DDBJ databases">
        <authorList>
            <person name="Afonso C.L."/>
            <person name="Miller P.J."/>
            <person name="Scott M.A."/>
            <person name="Spackman E."/>
            <person name="Goraichik I."/>
            <person name="Dimitrov K.M."/>
            <person name="Suarez D.L."/>
            <person name="Swayne D.E."/>
        </authorList>
    </citation>
    <scope>NUCLEOTIDE SEQUENCE [LARGE SCALE GENOMIC DNA]</scope>
    <source>
        <strain evidence="4 5">CGMCC 1.12708</strain>
    </source>
</reference>
<name>A0A1W2BPH4_9FLAO</name>
<dbReference type="EMBL" id="FWXS01000007">
    <property type="protein sequence ID" value="SMC74869.1"/>
    <property type="molecule type" value="Genomic_DNA"/>
</dbReference>
<dbReference type="STRING" id="1434700.SAMN06296427_10726"/>
<evidence type="ECO:0000259" key="3">
    <source>
        <dbReference type="Pfam" id="PF13739"/>
    </source>
</evidence>
<dbReference type="Pfam" id="PF11738">
    <property type="entry name" value="DUF3298"/>
    <property type="match status" value="1"/>
</dbReference>
<organism evidence="4 5">
    <name type="scientific">Moheibacter sediminis</name>
    <dbReference type="NCBI Taxonomy" id="1434700"/>
    <lineage>
        <taxon>Bacteria</taxon>
        <taxon>Pseudomonadati</taxon>
        <taxon>Bacteroidota</taxon>
        <taxon>Flavobacteriia</taxon>
        <taxon>Flavobacteriales</taxon>
        <taxon>Weeksellaceae</taxon>
        <taxon>Moheibacter</taxon>
    </lineage>
</organism>
<feature type="domain" description="Deacetylase PdaC" evidence="3">
    <location>
        <begin position="174"/>
        <end position="242"/>
    </location>
</feature>
<dbReference type="InterPro" id="IPR037126">
    <property type="entry name" value="PdaC/RsiV-like_sf"/>
</dbReference>
<gene>
    <name evidence="4" type="ORF">SAMN06296427_10726</name>
</gene>